<reference evidence="7" key="1">
    <citation type="submission" date="2021-01" db="EMBL/GenBank/DDBJ databases">
        <authorList>
            <person name="Corre E."/>
            <person name="Pelletier E."/>
            <person name="Niang G."/>
            <person name="Scheremetjew M."/>
            <person name="Finn R."/>
            <person name="Kale V."/>
            <person name="Holt S."/>
            <person name="Cochrane G."/>
            <person name="Meng A."/>
            <person name="Brown T."/>
            <person name="Cohen L."/>
        </authorList>
    </citation>
    <scope>NUCLEOTIDE SEQUENCE</scope>
    <source>
        <strain evidence="7">CCMP3328</strain>
    </source>
</reference>
<dbReference type="Pfam" id="PF04628">
    <property type="entry name" value="Sedlin_N"/>
    <property type="match status" value="1"/>
</dbReference>
<keyword evidence="3 6" id="KW-0256">Endoplasmic reticulum</keyword>
<dbReference type="AlphaFoldDB" id="A0A7R9WLH9"/>
<name>A0A7R9WLH9_9STRA</name>
<keyword evidence="5 6" id="KW-0333">Golgi apparatus</keyword>
<evidence type="ECO:0000256" key="6">
    <source>
        <dbReference type="RuleBase" id="RU366065"/>
    </source>
</evidence>
<dbReference type="CDD" id="cd14825">
    <property type="entry name" value="TRAPPC2_sedlin"/>
    <property type="match status" value="1"/>
</dbReference>
<dbReference type="SUPFAM" id="SSF64356">
    <property type="entry name" value="SNARE-like"/>
    <property type="match status" value="1"/>
</dbReference>
<dbReference type="Gene3D" id="3.30.450.70">
    <property type="match status" value="1"/>
</dbReference>
<dbReference type="GO" id="GO:0030008">
    <property type="term" value="C:TRAPP complex"/>
    <property type="evidence" value="ECO:0007669"/>
    <property type="project" value="UniProtKB-UniRule"/>
</dbReference>
<comment type="subunit">
    <text evidence="6">Part of the multisubunit transport protein particle (TRAPP) complex.</text>
</comment>
<proteinExistence type="inferred from homology"/>
<dbReference type="PANTHER" id="PTHR12403">
    <property type="entry name" value="TRAFFICKING PROTEIN PARTICLE COMPLEX SUBUNIT 2"/>
    <property type="match status" value="1"/>
</dbReference>
<organism evidence="7">
    <name type="scientific">Craspedostauros australis</name>
    <dbReference type="NCBI Taxonomy" id="1486917"/>
    <lineage>
        <taxon>Eukaryota</taxon>
        <taxon>Sar</taxon>
        <taxon>Stramenopiles</taxon>
        <taxon>Ochrophyta</taxon>
        <taxon>Bacillariophyta</taxon>
        <taxon>Bacillariophyceae</taxon>
        <taxon>Bacillariophycidae</taxon>
        <taxon>Naviculales</taxon>
        <taxon>Naviculaceae</taxon>
        <taxon>Craspedostauros</taxon>
    </lineage>
</organism>
<evidence type="ECO:0000256" key="1">
    <source>
        <dbReference type="ARBA" id="ARBA00004555"/>
    </source>
</evidence>
<evidence type="ECO:0000313" key="7">
    <source>
        <dbReference type="EMBL" id="CAD8328472.1"/>
    </source>
</evidence>
<comment type="similarity">
    <text evidence="6">Belongs to the TRAPP small subunits family.</text>
</comment>
<dbReference type="EMBL" id="HBEF01000884">
    <property type="protein sequence ID" value="CAD8328472.1"/>
    <property type="molecule type" value="Transcribed_RNA"/>
</dbReference>
<dbReference type="GO" id="GO:0006888">
    <property type="term" value="P:endoplasmic reticulum to Golgi vesicle-mediated transport"/>
    <property type="evidence" value="ECO:0007669"/>
    <property type="project" value="UniProtKB-UniRule"/>
</dbReference>
<accession>A0A7R9WLH9</accession>
<evidence type="ECO:0000256" key="2">
    <source>
        <dbReference type="ARBA" id="ARBA00022448"/>
    </source>
</evidence>
<evidence type="ECO:0000256" key="3">
    <source>
        <dbReference type="ARBA" id="ARBA00022824"/>
    </source>
</evidence>
<dbReference type="GO" id="GO:0005783">
    <property type="term" value="C:endoplasmic reticulum"/>
    <property type="evidence" value="ECO:0007669"/>
    <property type="project" value="UniProtKB-SubCell"/>
</dbReference>
<evidence type="ECO:0000256" key="4">
    <source>
        <dbReference type="ARBA" id="ARBA00022892"/>
    </source>
</evidence>
<dbReference type="GO" id="GO:0005794">
    <property type="term" value="C:Golgi apparatus"/>
    <property type="evidence" value="ECO:0007669"/>
    <property type="project" value="UniProtKB-SubCell"/>
</dbReference>
<sequence>MSANSQVLLFVIVGQNEPLYEAEITKRGAAGNSDAVARQNYFVVHSALDLVEKAVWTTQSMYLRVVDKVNHQQVSAFQTAGNIKFMLLHAGKSDDTIRNFFNEVYELYVKVSMNPFYHYDTPITSKEFDKRVRSVARRYLA</sequence>
<dbReference type="SMART" id="SM01399">
    <property type="entry name" value="Sybindin"/>
    <property type="match status" value="1"/>
</dbReference>
<evidence type="ECO:0000256" key="5">
    <source>
        <dbReference type="ARBA" id="ARBA00023034"/>
    </source>
</evidence>
<dbReference type="InterPro" id="IPR006722">
    <property type="entry name" value="Sedlin"/>
</dbReference>
<dbReference type="InterPro" id="IPR007233">
    <property type="entry name" value="TRAPPC"/>
</dbReference>
<protein>
    <recommendedName>
        <fullName evidence="6">Trafficking protein particle complex subunit</fullName>
    </recommendedName>
</protein>
<keyword evidence="2 6" id="KW-0813">Transport</keyword>
<dbReference type="InterPro" id="IPR011012">
    <property type="entry name" value="Longin-like_dom_sf"/>
</dbReference>
<keyword evidence="4 6" id="KW-0931">ER-Golgi transport</keyword>
<comment type="subcellular location">
    <subcellularLocation>
        <location evidence="6">Endoplasmic reticulum</location>
    </subcellularLocation>
    <subcellularLocation>
        <location evidence="6">Golgi apparatus</location>
        <location evidence="6">cis-Golgi network</location>
    </subcellularLocation>
    <subcellularLocation>
        <location evidence="1">Golgi apparatus</location>
    </subcellularLocation>
</comment>
<gene>
    <name evidence="7" type="ORF">CAUS1442_LOCUS569</name>
</gene>